<dbReference type="EMBL" id="JANPWB010000010">
    <property type="protein sequence ID" value="KAJ1136731.1"/>
    <property type="molecule type" value="Genomic_DNA"/>
</dbReference>
<protein>
    <submittedName>
        <fullName evidence="2">Uncharacterized protein</fullName>
    </submittedName>
</protein>
<accession>A0AAV7Q867</accession>
<reference evidence="2" key="1">
    <citation type="journal article" date="2022" name="bioRxiv">
        <title>Sequencing and chromosome-scale assembly of the giantPleurodeles waltlgenome.</title>
        <authorList>
            <person name="Brown T."/>
            <person name="Elewa A."/>
            <person name="Iarovenko S."/>
            <person name="Subramanian E."/>
            <person name="Araus A.J."/>
            <person name="Petzold A."/>
            <person name="Susuki M."/>
            <person name="Suzuki K.-i.T."/>
            <person name="Hayashi T."/>
            <person name="Toyoda A."/>
            <person name="Oliveira C."/>
            <person name="Osipova E."/>
            <person name="Leigh N.D."/>
            <person name="Simon A."/>
            <person name="Yun M.H."/>
        </authorList>
    </citation>
    <scope>NUCLEOTIDE SEQUENCE</scope>
    <source>
        <strain evidence="2">20211129_DDA</strain>
        <tissue evidence="2">Liver</tissue>
    </source>
</reference>
<proteinExistence type="predicted"/>
<keyword evidence="3" id="KW-1185">Reference proteome</keyword>
<evidence type="ECO:0000313" key="2">
    <source>
        <dbReference type="EMBL" id="KAJ1136731.1"/>
    </source>
</evidence>
<organism evidence="2 3">
    <name type="scientific">Pleurodeles waltl</name>
    <name type="common">Iberian ribbed newt</name>
    <dbReference type="NCBI Taxonomy" id="8319"/>
    <lineage>
        <taxon>Eukaryota</taxon>
        <taxon>Metazoa</taxon>
        <taxon>Chordata</taxon>
        <taxon>Craniata</taxon>
        <taxon>Vertebrata</taxon>
        <taxon>Euteleostomi</taxon>
        <taxon>Amphibia</taxon>
        <taxon>Batrachia</taxon>
        <taxon>Caudata</taxon>
        <taxon>Salamandroidea</taxon>
        <taxon>Salamandridae</taxon>
        <taxon>Pleurodelinae</taxon>
        <taxon>Pleurodeles</taxon>
    </lineage>
</organism>
<name>A0AAV7Q867_PLEWA</name>
<dbReference type="Proteomes" id="UP001066276">
    <property type="component" value="Chromosome 6"/>
</dbReference>
<dbReference type="AlphaFoldDB" id="A0AAV7Q867"/>
<evidence type="ECO:0000313" key="3">
    <source>
        <dbReference type="Proteomes" id="UP001066276"/>
    </source>
</evidence>
<evidence type="ECO:0000256" key="1">
    <source>
        <dbReference type="SAM" id="MobiDB-lite"/>
    </source>
</evidence>
<feature type="region of interest" description="Disordered" evidence="1">
    <location>
        <begin position="1"/>
        <end position="88"/>
    </location>
</feature>
<comment type="caution">
    <text evidence="2">The sequence shown here is derived from an EMBL/GenBank/DDBJ whole genome shotgun (WGS) entry which is preliminary data.</text>
</comment>
<gene>
    <name evidence="2" type="ORF">NDU88_003146</name>
</gene>
<sequence length="88" mass="9685">MWPEASAHHRRRPRGWIRRDTASGTATDHLSGARSRGRSAAPHGERVGRHRGRGPSNPAGRLSSPKQPRTPMLSHGRQHGSRAAEWAT</sequence>